<accession>A0ABX1QG26</accession>
<keyword evidence="10" id="KW-1185">Reference proteome</keyword>
<evidence type="ECO:0000256" key="4">
    <source>
        <dbReference type="ARBA" id="ARBA00023152"/>
    </source>
</evidence>
<dbReference type="HAMAP" id="MF_00473">
    <property type="entry name" value="G6P_isomerase"/>
    <property type="match status" value="1"/>
</dbReference>
<evidence type="ECO:0000256" key="8">
    <source>
        <dbReference type="RuleBase" id="RU000612"/>
    </source>
</evidence>
<dbReference type="EC" id="5.3.1.9" evidence="7"/>
<comment type="pathway">
    <text evidence="7">Carbohydrate biosynthesis; gluconeogenesis.</text>
</comment>
<dbReference type="Pfam" id="PF00342">
    <property type="entry name" value="PGI"/>
    <property type="match status" value="1"/>
</dbReference>
<keyword evidence="7" id="KW-0963">Cytoplasm</keyword>
<comment type="subcellular location">
    <subcellularLocation>
        <location evidence="7">Cytoplasm</location>
    </subcellularLocation>
</comment>
<feature type="active site" evidence="7">
    <location>
        <position position="384"/>
    </location>
</feature>
<evidence type="ECO:0000256" key="6">
    <source>
        <dbReference type="ARBA" id="ARBA00029321"/>
    </source>
</evidence>
<organism evidence="9 10">
    <name type="scientific">Aromatoleum diolicum</name>
    <dbReference type="NCBI Taxonomy" id="75796"/>
    <lineage>
        <taxon>Bacteria</taxon>
        <taxon>Pseudomonadati</taxon>
        <taxon>Pseudomonadota</taxon>
        <taxon>Betaproteobacteria</taxon>
        <taxon>Rhodocyclales</taxon>
        <taxon>Rhodocyclaceae</taxon>
        <taxon>Aromatoleum</taxon>
    </lineage>
</organism>
<dbReference type="Gene3D" id="1.10.1390.10">
    <property type="match status" value="1"/>
</dbReference>
<dbReference type="CDD" id="cd05015">
    <property type="entry name" value="SIS_PGI_1"/>
    <property type="match status" value="1"/>
</dbReference>
<evidence type="ECO:0000313" key="9">
    <source>
        <dbReference type="EMBL" id="NMG76903.1"/>
    </source>
</evidence>
<reference evidence="9 10" key="1">
    <citation type="submission" date="2019-12" db="EMBL/GenBank/DDBJ databases">
        <title>Comparative genomics gives insights into the taxonomy of the Azoarcus-Aromatoleum group and reveals separate origins of nif in the plant-associated Azoarcus and non-plant-associated Aromatoleum sub-groups.</title>
        <authorList>
            <person name="Lafos M."/>
            <person name="Maluk M."/>
            <person name="Batista M."/>
            <person name="Junghare M."/>
            <person name="Carmona M."/>
            <person name="Faoro H."/>
            <person name="Cruz L.M."/>
            <person name="Battistoni F."/>
            <person name="De Souza E."/>
            <person name="Pedrosa F."/>
            <person name="Chen W.-M."/>
            <person name="Poole P.S."/>
            <person name="Dixon R.A."/>
            <person name="James E.K."/>
        </authorList>
    </citation>
    <scope>NUCLEOTIDE SEQUENCE [LARGE SCALE GENOMIC DNA]</scope>
    <source>
        <strain evidence="9 10">22Lin</strain>
    </source>
</reference>
<evidence type="ECO:0000256" key="1">
    <source>
        <dbReference type="ARBA" id="ARBA00004926"/>
    </source>
</evidence>
<dbReference type="PROSITE" id="PS00174">
    <property type="entry name" value="P_GLUCOSE_ISOMERASE_2"/>
    <property type="match status" value="1"/>
</dbReference>
<dbReference type="InterPro" id="IPR018189">
    <property type="entry name" value="Phosphoglucose_isomerase_CS"/>
</dbReference>
<comment type="similarity">
    <text evidence="2 7 8">Belongs to the GPI family.</text>
</comment>
<dbReference type="EMBL" id="WTVQ01000043">
    <property type="protein sequence ID" value="NMG76903.1"/>
    <property type="molecule type" value="Genomic_DNA"/>
</dbReference>
<proteinExistence type="inferred from homology"/>
<dbReference type="PROSITE" id="PS51463">
    <property type="entry name" value="P_GLUCOSE_ISOMERASE_3"/>
    <property type="match status" value="1"/>
</dbReference>
<dbReference type="GO" id="GO:0004347">
    <property type="term" value="F:glucose-6-phosphate isomerase activity"/>
    <property type="evidence" value="ECO:0007669"/>
    <property type="project" value="UniProtKB-EC"/>
</dbReference>
<evidence type="ECO:0000313" key="10">
    <source>
        <dbReference type="Proteomes" id="UP000648984"/>
    </source>
</evidence>
<evidence type="ECO:0000256" key="7">
    <source>
        <dbReference type="HAMAP-Rule" id="MF_00473"/>
    </source>
</evidence>
<protein>
    <recommendedName>
        <fullName evidence="7">Glucose-6-phosphate isomerase</fullName>
        <shortName evidence="7">GPI</shortName>
        <ecNumber evidence="7">5.3.1.9</ecNumber>
    </recommendedName>
    <alternativeName>
        <fullName evidence="7">Phosphoglucose isomerase</fullName>
        <shortName evidence="7">PGI</shortName>
    </alternativeName>
    <alternativeName>
        <fullName evidence="7">Phosphohexose isomerase</fullName>
        <shortName evidence="7">PHI</shortName>
    </alternativeName>
</protein>
<dbReference type="PROSITE" id="PS00765">
    <property type="entry name" value="P_GLUCOSE_ISOMERASE_1"/>
    <property type="match status" value="1"/>
</dbReference>
<dbReference type="InterPro" id="IPR046348">
    <property type="entry name" value="SIS_dom_sf"/>
</dbReference>
<comment type="pathway">
    <text evidence="1 7 8">Carbohydrate degradation; glycolysis; D-glyceraldehyde 3-phosphate and glycerone phosphate from D-glucose: step 2/4.</text>
</comment>
<dbReference type="InterPro" id="IPR001672">
    <property type="entry name" value="G6P_Isomerase"/>
</dbReference>
<evidence type="ECO:0000256" key="2">
    <source>
        <dbReference type="ARBA" id="ARBA00006604"/>
    </source>
</evidence>
<dbReference type="PANTHER" id="PTHR11469:SF1">
    <property type="entry name" value="GLUCOSE-6-PHOSPHATE ISOMERASE"/>
    <property type="match status" value="1"/>
</dbReference>
<dbReference type="Gene3D" id="3.40.50.10490">
    <property type="entry name" value="Glucose-6-phosphate isomerase like protein, domain 1"/>
    <property type="match status" value="2"/>
</dbReference>
<keyword evidence="4 7" id="KW-0324">Glycolysis</keyword>
<sequence>MTKLTNSPAWLALAAHRAEAGDAHMRDLFAADPARFERFSLRAADLFLDYSKNRIDRSSLELLTALARERGLEAARAAMFAGRRINTTEDRAVLHVALRNRGDAAIEVDGHDVMPAVREVLDRIGNFADKVRSGEWTGYTGEPITDIVNIGIGGSDLGPVMVCQALAACGHPRLTMHFVSNIDGDHLAGVLARVRPERTLFIIASKTFTTIETMTNAASARAWFLAGGAKDADVARHFAAVSTNAERVAAFGIDLANMFGFWDWVGGRYSLWSAVGLPIALHVGRDNFNALLDGAHTMDRHFVEAPLEENMPVILGLLGVWYRGFFGAASISVAPYAQALARLPAYLQQLEMESNGKSVTRDGQPVDTPTCPVIWGEPGTNGQHAFFQLLHQGTDLIPVDFIAPLAASHGLPDHHRLLLANCIAQSKALMVGKTADEVCAELAAGGLSGEALEALMPHRVFPGNRPSNTLLLPDLSPRSLGALIALYEHKVFVQSVIWGINAFDQWGVELGKQIATRIAGELAGGARGEHDASTAGLIAAVRAAR</sequence>
<keyword evidence="5 7" id="KW-0413">Isomerase</keyword>
<dbReference type="RefSeq" id="WP_169262037.1">
    <property type="nucleotide sequence ID" value="NZ_WTVQ01000043.1"/>
</dbReference>
<dbReference type="SUPFAM" id="SSF53697">
    <property type="entry name" value="SIS domain"/>
    <property type="match status" value="1"/>
</dbReference>
<dbReference type="PANTHER" id="PTHR11469">
    <property type="entry name" value="GLUCOSE-6-PHOSPHATE ISOMERASE"/>
    <property type="match status" value="1"/>
</dbReference>
<feature type="active site" evidence="7">
    <location>
        <position position="512"/>
    </location>
</feature>
<dbReference type="InterPro" id="IPR035482">
    <property type="entry name" value="SIS_PGI_2"/>
</dbReference>
<comment type="function">
    <text evidence="7">Catalyzes the reversible isomerization of glucose-6-phosphate to fructose-6-phosphate.</text>
</comment>
<dbReference type="InterPro" id="IPR023096">
    <property type="entry name" value="G6P_Isomerase_C"/>
</dbReference>
<dbReference type="PRINTS" id="PR00662">
    <property type="entry name" value="G6PISOMERASE"/>
</dbReference>
<evidence type="ECO:0000256" key="5">
    <source>
        <dbReference type="ARBA" id="ARBA00023235"/>
    </source>
</evidence>
<comment type="caution">
    <text evidence="9">The sequence shown here is derived from an EMBL/GenBank/DDBJ whole genome shotgun (WGS) entry which is preliminary data.</text>
</comment>
<keyword evidence="3 7" id="KW-0312">Gluconeogenesis</keyword>
<dbReference type="InterPro" id="IPR035476">
    <property type="entry name" value="SIS_PGI_1"/>
</dbReference>
<dbReference type="NCBIfam" id="NF001211">
    <property type="entry name" value="PRK00179.1"/>
    <property type="match status" value="1"/>
</dbReference>
<dbReference type="CDD" id="cd05016">
    <property type="entry name" value="SIS_PGI_2"/>
    <property type="match status" value="1"/>
</dbReference>
<comment type="catalytic activity">
    <reaction evidence="6 7 8">
        <text>alpha-D-glucose 6-phosphate = beta-D-fructose 6-phosphate</text>
        <dbReference type="Rhea" id="RHEA:11816"/>
        <dbReference type="ChEBI" id="CHEBI:57634"/>
        <dbReference type="ChEBI" id="CHEBI:58225"/>
        <dbReference type="EC" id="5.3.1.9"/>
    </reaction>
</comment>
<evidence type="ECO:0000256" key="3">
    <source>
        <dbReference type="ARBA" id="ARBA00022432"/>
    </source>
</evidence>
<gene>
    <name evidence="7" type="primary">pgi</name>
    <name evidence="9" type="ORF">GPA25_19295</name>
</gene>
<feature type="active site" description="Proton donor" evidence="7">
    <location>
        <position position="353"/>
    </location>
</feature>
<dbReference type="Proteomes" id="UP000648984">
    <property type="component" value="Unassembled WGS sequence"/>
</dbReference>
<name>A0ABX1QG26_9RHOO</name>